<gene>
    <name evidence="2" type="ORF">RDB_LOCUS4040</name>
</gene>
<dbReference type="GO" id="GO:1990133">
    <property type="term" value="C:molybdopterin adenylyltransferase complex"/>
    <property type="evidence" value="ECO:0007669"/>
    <property type="project" value="TreeGrafter"/>
</dbReference>
<evidence type="ECO:0000313" key="2">
    <source>
        <dbReference type="EMBL" id="CAE6343298.1"/>
    </source>
</evidence>
<comment type="caution">
    <text evidence="2">The sequence shown here is derived from an EMBL/GenBank/DDBJ whole genome shotgun (WGS) entry which is preliminary data.</text>
</comment>
<proteinExistence type="predicted"/>
<accession>A0A8H2W6G7</accession>
<dbReference type="InterPro" id="IPR003749">
    <property type="entry name" value="ThiS/MoaD-like"/>
</dbReference>
<evidence type="ECO:0000256" key="1">
    <source>
        <dbReference type="ARBA" id="ARBA00022741"/>
    </source>
</evidence>
<dbReference type="GO" id="GO:0006777">
    <property type="term" value="P:Mo-molybdopterin cofactor biosynthetic process"/>
    <property type="evidence" value="ECO:0007669"/>
    <property type="project" value="InterPro"/>
</dbReference>
<organism evidence="2 3">
    <name type="scientific">Rhizoctonia solani</name>
    <dbReference type="NCBI Taxonomy" id="456999"/>
    <lineage>
        <taxon>Eukaryota</taxon>
        <taxon>Fungi</taxon>
        <taxon>Dikarya</taxon>
        <taxon>Basidiomycota</taxon>
        <taxon>Agaricomycotina</taxon>
        <taxon>Agaricomycetes</taxon>
        <taxon>Cantharellales</taxon>
        <taxon>Ceratobasidiaceae</taxon>
        <taxon>Rhizoctonia</taxon>
    </lineage>
</organism>
<evidence type="ECO:0008006" key="4">
    <source>
        <dbReference type="Google" id="ProtNLM"/>
    </source>
</evidence>
<dbReference type="PANTHER" id="PTHR33359">
    <property type="entry name" value="MOLYBDOPTERIN SYNTHASE SULFUR CARRIER SUBUNIT"/>
    <property type="match status" value="1"/>
</dbReference>
<dbReference type="GO" id="GO:0000166">
    <property type="term" value="F:nucleotide binding"/>
    <property type="evidence" value="ECO:0007669"/>
    <property type="project" value="UniProtKB-KW"/>
</dbReference>
<reference evidence="2" key="1">
    <citation type="submission" date="2021-01" db="EMBL/GenBank/DDBJ databases">
        <authorList>
            <person name="Kaushik A."/>
        </authorList>
    </citation>
    <scope>NUCLEOTIDE SEQUENCE</scope>
    <source>
        <strain evidence="2">AG1-1B</strain>
    </source>
</reference>
<dbReference type="Pfam" id="PF02597">
    <property type="entry name" value="ThiS"/>
    <property type="match status" value="1"/>
</dbReference>
<keyword evidence="1" id="KW-0547">Nucleotide-binding</keyword>
<name>A0A8H2W6G7_9AGAM</name>
<dbReference type="InterPro" id="IPR044672">
    <property type="entry name" value="MOCS2A"/>
</dbReference>
<protein>
    <recommendedName>
        <fullName evidence="4">MOCS2A</fullName>
    </recommendedName>
</protein>
<dbReference type="Proteomes" id="UP000663826">
    <property type="component" value="Unassembled WGS sequence"/>
</dbReference>
<dbReference type="PANTHER" id="PTHR33359:SF1">
    <property type="entry name" value="MOLYBDOPTERIN SYNTHASE SULFUR CARRIER SUBUNIT"/>
    <property type="match status" value="1"/>
</dbReference>
<dbReference type="InterPro" id="IPR016155">
    <property type="entry name" value="Mopterin_synth/thiamin_S_b"/>
</dbReference>
<dbReference type="SUPFAM" id="SSF54285">
    <property type="entry name" value="MoaD/ThiS"/>
    <property type="match status" value="1"/>
</dbReference>
<dbReference type="EMBL" id="CAJMWQ010000177">
    <property type="protein sequence ID" value="CAE6343298.1"/>
    <property type="molecule type" value="Genomic_DNA"/>
</dbReference>
<sequence>MAENTFTVLYFAAARTEAGIHKEVIPLPPGSTGVPLSQLADLLVGRHPGTKLQEVLDISSWSVDEEMVDDNQVQRIILKGGEEVGVICPVSGG</sequence>
<evidence type="ECO:0000313" key="3">
    <source>
        <dbReference type="Proteomes" id="UP000663826"/>
    </source>
</evidence>
<dbReference type="Gene3D" id="3.10.20.30">
    <property type="match status" value="1"/>
</dbReference>
<dbReference type="InterPro" id="IPR012675">
    <property type="entry name" value="Beta-grasp_dom_sf"/>
</dbReference>
<dbReference type="CDD" id="cd00754">
    <property type="entry name" value="Ubl_MoaD"/>
    <property type="match status" value="1"/>
</dbReference>
<dbReference type="AlphaFoldDB" id="A0A8H2W6G7"/>